<dbReference type="KEGG" id="ssl:SS1G_11384"/>
<dbReference type="RefSeq" id="XP_001587392.1">
    <property type="nucleotide sequence ID" value="XM_001587342.1"/>
</dbReference>
<dbReference type="GeneID" id="5483473"/>
<gene>
    <name evidence="1" type="ORF">SS1G_11384</name>
</gene>
<evidence type="ECO:0000313" key="2">
    <source>
        <dbReference type="Proteomes" id="UP000001312"/>
    </source>
</evidence>
<keyword evidence="2" id="KW-1185">Reference proteome</keyword>
<reference evidence="2" key="1">
    <citation type="journal article" date="2011" name="PLoS Genet.">
        <title>Genomic analysis of the necrotrophic fungal pathogens Sclerotinia sclerotiorum and Botrytis cinerea.</title>
        <authorList>
            <person name="Amselem J."/>
            <person name="Cuomo C.A."/>
            <person name="van Kan J.A."/>
            <person name="Viaud M."/>
            <person name="Benito E.P."/>
            <person name="Couloux A."/>
            <person name="Coutinho P.M."/>
            <person name="de Vries R.P."/>
            <person name="Dyer P.S."/>
            <person name="Fillinger S."/>
            <person name="Fournier E."/>
            <person name="Gout L."/>
            <person name="Hahn M."/>
            <person name="Kohn L."/>
            <person name="Lapalu N."/>
            <person name="Plummer K.M."/>
            <person name="Pradier J.M."/>
            <person name="Quevillon E."/>
            <person name="Sharon A."/>
            <person name="Simon A."/>
            <person name="ten Have A."/>
            <person name="Tudzynski B."/>
            <person name="Tudzynski P."/>
            <person name="Wincker P."/>
            <person name="Andrew M."/>
            <person name="Anthouard V."/>
            <person name="Beever R.E."/>
            <person name="Beffa R."/>
            <person name="Benoit I."/>
            <person name="Bouzid O."/>
            <person name="Brault B."/>
            <person name="Chen Z."/>
            <person name="Choquer M."/>
            <person name="Collemare J."/>
            <person name="Cotton P."/>
            <person name="Danchin E.G."/>
            <person name="Da Silva C."/>
            <person name="Gautier A."/>
            <person name="Giraud C."/>
            <person name="Giraud T."/>
            <person name="Gonzalez C."/>
            <person name="Grossetete S."/>
            <person name="Guldener U."/>
            <person name="Henrissat B."/>
            <person name="Howlett B.J."/>
            <person name="Kodira C."/>
            <person name="Kretschmer M."/>
            <person name="Lappartient A."/>
            <person name="Leroch M."/>
            <person name="Levis C."/>
            <person name="Mauceli E."/>
            <person name="Neuveglise C."/>
            <person name="Oeser B."/>
            <person name="Pearson M."/>
            <person name="Poulain J."/>
            <person name="Poussereau N."/>
            <person name="Quesneville H."/>
            <person name="Rascle C."/>
            <person name="Schumacher J."/>
            <person name="Segurens B."/>
            <person name="Sexton A."/>
            <person name="Silva E."/>
            <person name="Sirven C."/>
            <person name="Soanes D.M."/>
            <person name="Talbot N.J."/>
            <person name="Templeton M."/>
            <person name="Yandava C."/>
            <person name="Yarden O."/>
            <person name="Zeng Q."/>
            <person name="Rollins J.A."/>
            <person name="Lebrun M.H."/>
            <person name="Dickman M."/>
        </authorList>
    </citation>
    <scope>NUCLEOTIDE SEQUENCE [LARGE SCALE GENOMIC DNA]</scope>
    <source>
        <strain evidence="2">ATCC 18683 / 1980 / Ss-1</strain>
    </source>
</reference>
<name>A7F1B4_SCLS1</name>
<evidence type="ECO:0000313" key="1">
    <source>
        <dbReference type="EMBL" id="EDN95506.1"/>
    </source>
</evidence>
<dbReference type="AlphaFoldDB" id="A7F1B4"/>
<protein>
    <submittedName>
        <fullName evidence="1">Uncharacterized protein</fullName>
    </submittedName>
</protein>
<dbReference type="EMBL" id="CH476638">
    <property type="protein sequence ID" value="EDN95506.1"/>
    <property type="molecule type" value="Genomic_DNA"/>
</dbReference>
<sequence>MKRKLDDIRRMRVNMSERVLLCTKEVGYCGEEEEDEEGDLGSFGISFHPGVCNTTTNPGGPTIELSYYSLIIKFRLADSEARKSHWKKSKPRRQAYGGIYRPNSHLGRQQSASMTLMQCCRRIEITSRLWFVAYVCKEGTFHNTPAA</sequence>
<accession>A7F1B4</accession>
<proteinExistence type="predicted"/>
<dbReference type="InParanoid" id="A7F1B4"/>
<organism evidence="1 2">
    <name type="scientific">Sclerotinia sclerotiorum (strain ATCC 18683 / 1980 / Ss-1)</name>
    <name type="common">White mold</name>
    <name type="synonym">Whetzelinia sclerotiorum</name>
    <dbReference type="NCBI Taxonomy" id="665079"/>
    <lineage>
        <taxon>Eukaryota</taxon>
        <taxon>Fungi</taxon>
        <taxon>Dikarya</taxon>
        <taxon>Ascomycota</taxon>
        <taxon>Pezizomycotina</taxon>
        <taxon>Leotiomycetes</taxon>
        <taxon>Helotiales</taxon>
        <taxon>Sclerotiniaceae</taxon>
        <taxon>Sclerotinia</taxon>
    </lineage>
</organism>
<dbReference type="Proteomes" id="UP000001312">
    <property type="component" value="Unassembled WGS sequence"/>
</dbReference>